<feature type="compositionally biased region" description="Basic and acidic residues" evidence="1">
    <location>
        <begin position="950"/>
        <end position="964"/>
    </location>
</feature>
<dbReference type="Pfam" id="PF22942">
    <property type="entry name" value="DUF7025"/>
    <property type="match status" value="1"/>
</dbReference>
<feature type="compositionally biased region" description="Polar residues" evidence="1">
    <location>
        <begin position="240"/>
        <end position="251"/>
    </location>
</feature>
<evidence type="ECO:0000313" key="3">
    <source>
        <dbReference type="EMBL" id="TRX91594.1"/>
    </source>
</evidence>
<comment type="caution">
    <text evidence="3">The sequence shown here is derived from an EMBL/GenBank/DDBJ whole genome shotgun (WGS) entry which is preliminary data.</text>
</comment>
<dbReference type="GO" id="GO:0005524">
    <property type="term" value="F:ATP binding"/>
    <property type="evidence" value="ECO:0007669"/>
    <property type="project" value="InterPro"/>
</dbReference>
<name>A0A553HUI2_9PEZI</name>
<feature type="compositionally biased region" description="Acidic residues" evidence="1">
    <location>
        <begin position="987"/>
        <end position="1000"/>
    </location>
</feature>
<dbReference type="AlphaFoldDB" id="A0A553HUI2"/>
<dbReference type="SMART" id="SM00382">
    <property type="entry name" value="AAA"/>
    <property type="match status" value="1"/>
</dbReference>
<feature type="compositionally biased region" description="Polar residues" evidence="1">
    <location>
        <begin position="42"/>
        <end position="67"/>
    </location>
</feature>
<dbReference type="Pfam" id="PF23232">
    <property type="entry name" value="AAA_lid_13"/>
    <property type="match status" value="1"/>
</dbReference>
<gene>
    <name evidence="3" type="ORF">FHL15_007599</name>
</gene>
<protein>
    <recommendedName>
        <fullName evidence="2">AAA+ ATPase domain-containing protein</fullName>
    </recommendedName>
</protein>
<dbReference type="InterPro" id="IPR056599">
    <property type="entry name" value="AAA_lid_fung"/>
</dbReference>
<dbReference type="InterPro" id="IPR054289">
    <property type="entry name" value="DUF7025"/>
</dbReference>
<dbReference type="PANTHER" id="PTHR46411">
    <property type="entry name" value="FAMILY ATPASE, PUTATIVE-RELATED"/>
    <property type="match status" value="1"/>
</dbReference>
<feature type="region of interest" description="Disordered" evidence="1">
    <location>
        <begin position="949"/>
        <end position="1000"/>
    </location>
</feature>
<organism evidence="3 4">
    <name type="scientific">Xylaria flabelliformis</name>
    <dbReference type="NCBI Taxonomy" id="2512241"/>
    <lineage>
        <taxon>Eukaryota</taxon>
        <taxon>Fungi</taxon>
        <taxon>Dikarya</taxon>
        <taxon>Ascomycota</taxon>
        <taxon>Pezizomycotina</taxon>
        <taxon>Sordariomycetes</taxon>
        <taxon>Xylariomycetidae</taxon>
        <taxon>Xylariales</taxon>
        <taxon>Xylariaceae</taxon>
        <taxon>Xylaria</taxon>
    </lineage>
</organism>
<dbReference type="InterPro" id="IPR003593">
    <property type="entry name" value="AAA+_ATPase"/>
</dbReference>
<dbReference type="OrthoDB" id="10042665at2759"/>
<sequence length="1000" mass="113215">MKETPSNDVGNEPLSEPLLPKEASTEPNLDQPPEQKEPQEGTHISATISLQSNQCENHPNRAINNTISDEKDESIATERPDKSKLQESIEEILESIEKHYDALFFDFEPTIESLKEILADLKPPEPPKPENRSPLTVSPPVVKIYPMTNWPNVRWNSPENMKYGLIGFAGSKGSPFDRGLPSNVEKSAAADKIRGRLQRVQINSKEIIKYLEEISGISLSSHYPIVDRIAERVAELQSQLQQKSDQYSTEPPNLPAASSEAAAQQDLPSTTILEVLSNITDTSTDEATTTESVRSTLPYLETVLNFIDTNCSHSLTLQNYIRLGSLEMIAFDDLWRLFKPGDLLYFTDEGSEQLYRAHYVTGGRLRLRNKTKDELDRRRVINPIRPPNMNFQDNDSELAKGKYMEAFGKGTYSPLVIDCYSIAFDGKEFGPLDTVVEISHYTGEKHVTSLQIYPVRFHKDGEEVVRKRLRDRGEKYVSCHGHKTYYGQVEICGIGGRKGYLEEFQGDVVVDSEAFYRQALKPRLGHLRRSQQDLTTLEENFNGGKFLYSEGDAEVDEKLAEATTEQYRGLLQKIAPNEAKLSHEHLELLPCQVPAYILRSRKWAKVDIDLVRDFDTSSAAKDKSFEDLVIPEEFRELLVALVNNHSSGQKTKLHKHRPSSLAQIDVVRGKGRGLIILLHGPPGTGKTSTAETIAAYTKRPLYTITCGDIALQPTQVDMELERHFKLAHRWGAVLLLDEADVFLVARDWANMARNAIVSIFLRHLEYYSGILFLTSNRVGDFDEAFKSRIHIALTYPAVDLESTKRIWEGILERITRDNAEEEVKIVFDKLDLLAFATKHFRSQVKEDATWNGRQIRNAFQTAIALGNYDRCKRLKEEGITETEALTSPDPKHRSIKLTRAKFAKIAKSVIEFEKYMQVVQHGSSSFLAKENNFRQDSYGAQISYHQAKKVYSDPGERSGKEMSKRANRSKASASSSRLAVEDHLSEEFSEEDDMADEFDD</sequence>
<dbReference type="InterPro" id="IPR003959">
    <property type="entry name" value="ATPase_AAA_core"/>
</dbReference>
<dbReference type="Gene3D" id="3.40.50.300">
    <property type="entry name" value="P-loop containing nucleotide triphosphate hydrolases"/>
    <property type="match status" value="1"/>
</dbReference>
<feature type="region of interest" description="Disordered" evidence="1">
    <location>
        <begin position="240"/>
        <end position="265"/>
    </location>
</feature>
<accession>A0A553HUI2</accession>
<keyword evidence="4" id="KW-1185">Reference proteome</keyword>
<dbReference type="InterPro" id="IPR027417">
    <property type="entry name" value="P-loop_NTPase"/>
</dbReference>
<feature type="compositionally biased region" description="Basic and acidic residues" evidence="1">
    <location>
        <begin position="73"/>
        <end position="85"/>
    </location>
</feature>
<dbReference type="PANTHER" id="PTHR46411:SF2">
    <property type="entry name" value="AAA+ ATPASE DOMAIN-CONTAINING PROTEIN"/>
    <property type="match status" value="1"/>
</dbReference>
<dbReference type="CDD" id="cd19481">
    <property type="entry name" value="RecA-like_protease"/>
    <property type="match status" value="1"/>
</dbReference>
<dbReference type="EMBL" id="VFLP01000044">
    <property type="protein sequence ID" value="TRX91594.1"/>
    <property type="molecule type" value="Genomic_DNA"/>
</dbReference>
<feature type="region of interest" description="Disordered" evidence="1">
    <location>
        <begin position="1"/>
        <end position="85"/>
    </location>
</feature>
<reference evidence="4" key="1">
    <citation type="submission" date="2019-06" db="EMBL/GenBank/DDBJ databases">
        <title>Draft genome sequence of the griseofulvin-producing fungus Xylaria cubensis strain G536.</title>
        <authorList>
            <person name="Mead M.E."/>
            <person name="Raja H.A."/>
            <person name="Steenwyk J.L."/>
            <person name="Knowles S.L."/>
            <person name="Oberlies N.H."/>
            <person name="Rokas A."/>
        </authorList>
    </citation>
    <scope>NUCLEOTIDE SEQUENCE [LARGE SCALE GENOMIC DNA]</scope>
    <source>
        <strain evidence="4">G536</strain>
    </source>
</reference>
<evidence type="ECO:0000259" key="2">
    <source>
        <dbReference type="SMART" id="SM00382"/>
    </source>
</evidence>
<evidence type="ECO:0000256" key="1">
    <source>
        <dbReference type="SAM" id="MobiDB-lite"/>
    </source>
</evidence>
<dbReference type="Pfam" id="PF00004">
    <property type="entry name" value="AAA"/>
    <property type="match status" value="1"/>
</dbReference>
<evidence type="ECO:0000313" key="4">
    <source>
        <dbReference type="Proteomes" id="UP000319160"/>
    </source>
</evidence>
<dbReference type="SUPFAM" id="SSF52540">
    <property type="entry name" value="P-loop containing nucleoside triphosphate hydrolases"/>
    <property type="match status" value="1"/>
</dbReference>
<dbReference type="Proteomes" id="UP000319160">
    <property type="component" value="Unassembled WGS sequence"/>
</dbReference>
<feature type="domain" description="AAA+ ATPase" evidence="2">
    <location>
        <begin position="672"/>
        <end position="797"/>
    </location>
</feature>
<dbReference type="GO" id="GO:0016887">
    <property type="term" value="F:ATP hydrolysis activity"/>
    <property type="evidence" value="ECO:0007669"/>
    <property type="project" value="InterPro"/>
</dbReference>
<proteinExistence type="predicted"/>